<sequence length="223" mass="24090">MEGYGSTGLEGLLQKRYTVKISEYIGSGWKTFKKNPVGFAGFTLVFFLINVAIAKISQSVSLEGFISLLISAPLNAGFLIVAFKLLKNRATTFGDFFRGFNNYLPLFLVSLASSLVIGIGLLLLLVPGLYLAVAYIFALPLVLERKMNFWDGMELSRKLISKQWFSFLGFALVLILLNLAGVLLLSLGLLVTIPISACAIAAAYADIVGLPPSSSDFESGVST</sequence>
<feature type="transmembrane region" description="Helical" evidence="1">
    <location>
        <begin position="106"/>
        <end position="138"/>
    </location>
</feature>
<organism evidence="2 3">
    <name type="scientific">Trichocoleus desertorum GB2-A4</name>
    <dbReference type="NCBI Taxonomy" id="2933944"/>
    <lineage>
        <taxon>Bacteria</taxon>
        <taxon>Bacillati</taxon>
        <taxon>Cyanobacteriota</taxon>
        <taxon>Cyanophyceae</taxon>
        <taxon>Leptolyngbyales</taxon>
        <taxon>Trichocoleusaceae</taxon>
        <taxon>Trichocoleus</taxon>
    </lineage>
</organism>
<evidence type="ECO:0000256" key="1">
    <source>
        <dbReference type="SAM" id="Phobius"/>
    </source>
</evidence>
<reference evidence="2 3" key="1">
    <citation type="submission" date="2022-04" db="EMBL/GenBank/DDBJ databases">
        <title>Positive selection, recombination, and allopatry shape intraspecific diversity of widespread and dominant cyanobacteria.</title>
        <authorList>
            <person name="Wei J."/>
            <person name="Shu W."/>
            <person name="Hu C."/>
        </authorList>
    </citation>
    <scope>NUCLEOTIDE SEQUENCE [LARGE SCALE GENOMIC DNA]</scope>
    <source>
        <strain evidence="2 3">GB2-A4</strain>
    </source>
</reference>
<dbReference type="RefSeq" id="WP_190442165.1">
    <property type="nucleotide sequence ID" value="NZ_JAMPKM010000021.1"/>
</dbReference>
<dbReference type="InterPro" id="IPR010380">
    <property type="entry name" value="DUF975"/>
</dbReference>
<proteinExistence type="predicted"/>
<keyword evidence="3" id="KW-1185">Reference proteome</keyword>
<evidence type="ECO:0000313" key="3">
    <source>
        <dbReference type="Proteomes" id="UP001464891"/>
    </source>
</evidence>
<comment type="caution">
    <text evidence="2">The sequence shown here is derived from an EMBL/GenBank/DDBJ whole genome shotgun (WGS) entry which is preliminary data.</text>
</comment>
<dbReference type="PANTHER" id="PTHR40076:SF1">
    <property type="entry name" value="MEMBRANE PROTEIN"/>
    <property type="match status" value="1"/>
</dbReference>
<dbReference type="Proteomes" id="UP001464891">
    <property type="component" value="Unassembled WGS sequence"/>
</dbReference>
<dbReference type="PANTHER" id="PTHR40076">
    <property type="entry name" value="MEMBRANE PROTEIN-RELATED"/>
    <property type="match status" value="1"/>
</dbReference>
<evidence type="ECO:0000313" key="2">
    <source>
        <dbReference type="EMBL" id="MEP0820159.1"/>
    </source>
</evidence>
<dbReference type="EMBL" id="JAMPKM010000021">
    <property type="protein sequence ID" value="MEP0820159.1"/>
    <property type="molecule type" value="Genomic_DNA"/>
</dbReference>
<accession>A0ABV0JER8</accession>
<feature type="transmembrane region" description="Helical" evidence="1">
    <location>
        <begin position="65"/>
        <end position="86"/>
    </location>
</feature>
<feature type="transmembrane region" description="Helical" evidence="1">
    <location>
        <begin position="159"/>
        <end position="177"/>
    </location>
</feature>
<protein>
    <submittedName>
        <fullName evidence="2">Glycerophosphoryl diester phosphodiesterase membrane domain-containing protein</fullName>
    </submittedName>
</protein>
<feature type="transmembrane region" description="Helical" evidence="1">
    <location>
        <begin position="36"/>
        <end position="53"/>
    </location>
</feature>
<keyword evidence="1" id="KW-1133">Transmembrane helix</keyword>
<name>A0ABV0JER8_9CYAN</name>
<gene>
    <name evidence="2" type="ORF">NC998_23935</name>
</gene>
<keyword evidence="1" id="KW-0472">Membrane</keyword>
<keyword evidence="1" id="KW-0812">Transmembrane</keyword>